<comment type="caution">
    <text evidence="6">The sequence shown here is derived from an EMBL/GenBank/DDBJ whole genome shotgun (WGS) entry which is preliminary data.</text>
</comment>
<protein>
    <recommendedName>
        <fullName evidence="5">5-formyltetrahydrofolate cyclo-ligase</fullName>
        <ecNumber evidence="5">6.3.3.2</ecNumber>
    </recommendedName>
</protein>
<keyword evidence="2 4" id="KW-0547">Nucleotide-binding</keyword>
<dbReference type="Gene3D" id="3.40.50.10420">
    <property type="entry name" value="NagB/RpiA/CoA transferase-like"/>
    <property type="match status" value="1"/>
</dbReference>
<evidence type="ECO:0000256" key="2">
    <source>
        <dbReference type="ARBA" id="ARBA00022741"/>
    </source>
</evidence>
<evidence type="ECO:0000256" key="4">
    <source>
        <dbReference type="PIRSR" id="PIRSR006806-1"/>
    </source>
</evidence>
<reference evidence="6 7" key="1">
    <citation type="submission" date="2020-11" db="EMBL/GenBank/DDBJ databases">
        <title>Arthrobacter antarcticus sp. nov., isolated from Antarctic Soil.</title>
        <authorList>
            <person name="Li J."/>
        </authorList>
    </citation>
    <scope>NUCLEOTIDE SEQUENCE [LARGE SCALE GENOMIC DNA]</scope>
    <source>
        <strain evidence="6 7">Z1-20</strain>
    </source>
</reference>
<dbReference type="Pfam" id="PF01812">
    <property type="entry name" value="5-FTHF_cyc-lig"/>
    <property type="match status" value="1"/>
</dbReference>
<dbReference type="GO" id="GO:0009396">
    <property type="term" value="P:folic acid-containing compound biosynthetic process"/>
    <property type="evidence" value="ECO:0007669"/>
    <property type="project" value="TreeGrafter"/>
</dbReference>
<feature type="binding site" evidence="4">
    <location>
        <begin position="150"/>
        <end position="158"/>
    </location>
    <ligand>
        <name>ATP</name>
        <dbReference type="ChEBI" id="CHEBI:30616"/>
    </ligand>
</feature>
<dbReference type="Proteomes" id="UP000655366">
    <property type="component" value="Unassembled WGS sequence"/>
</dbReference>
<dbReference type="GO" id="GO:0005524">
    <property type="term" value="F:ATP binding"/>
    <property type="evidence" value="ECO:0007669"/>
    <property type="project" value="UniProtKB-KW"/>
</dbReference>
<dbReference type="AlphaFoldDB" id="A0A931CRN3"/>
<keyword evidence="5" id="KW-0460">Magnesium</keyword>
<gene>
    <name evidence="6" type="ORF">IV500_18350</name>
</gene>
<dbReference type="GO" id="GO:0046872">
    <property type="term" value="F:metal ion binding"/>
    <property type="evidence" value="ECO:0007669"/>
    <property type="project" value="UniProtKB-KW"/>
</dbReference>
<dbReference type="GO" id="GO:0030272">
    <property type="term" value="F:5-formyltetrahydrofolate cyclo-ligase activity"/>
    <property type="evidence" value="ECO:0007669"/>
    <property type="project" value="UniProtKB-EC"/>
</dbReference>
<dbReference type="EMBL" id="JADNYM010000028">
    <property type="protein sequence ID" value="MBG0741330.1"/>
    <property type="molecule type" value="Genomic_DNA"/>
</dbReference>
<dbReference type="RefSeq" id="WP_196398265.1">
    <property type="nucleotide sequence ID" value="NZ_JADNYM010000028.1"/>
</dbReference>
<evidence type="ECO:0000313" key="7">
    <source>
        <dbReference type="Proteomes" id="UP000655366"/>
    </source>
</evidence>
<proteinExistence type="inferred from homology"/>
<comment type="similarity">
    <text evidence="1 5">Belongs to the 5-formyltetrahydrofolate cyclo-ligase family.</text>
</comment>
<comment type="cofactor">
    <cofactor evidence="5">
        <name>Mg(2+)</name>
        <dbReference type="ChEBI" id="CHEBI:18420"/>
    </cofactor>
</comment>
<evidence type="ECO:0000256" key="5">
    <source>
        <dbReference type="RuleBase" id="RU361279"/>
    </source>
</evidence>
<evidence type="ECO:0000256" key="3">
    <source>
        <dbReference type="ARBA" id="ARBA00022840"/>
    </source>
</evidence>
<dbReference type="GO" id="GO:0035999">
    <property type="term" value="P:tetrahydrofolate interconversion"/>
    <property type="evidence" value="ECO:0007669"/>
    <property type="project" value="TreeGrafter"/>
</dbReference>
<dbReference type="PANTHER" id="PTHR23407">
    <property type="entry name" value="ATPASE INHIBITOR/5-FORMYLTETRAHYDROFOLATE CYCLO-LIGASE"/>
    <property type="match status" value="1"/>
</dbReference>
<sequence>MSEKSELRALLRAQRQAMGDDGRSDAGDHFVEQALQWATFLRRHVCGPPGAGATLLPAALRIGAYLSSGTEPPTDGVLCALTDAGYQVYVPVCEVGFRLSWVHWQPSIPMLRSALAPVDEPVGERLPAAFMKEAAGILLPALAADVHGIRLGHGGGYYDRFLASLGPAGERPPTAAMVYDHELLPAGVIGREPWDAPVDGVLTPVRYVSTAADHM</sequence>
<organism evidence="6 7">
    <name type="scientific">Arthrobacter terrae</name>
    <dbReference type="NCBI Taxonomy" id="2935737"/>
    <lineage>
        <taxon>Bacteria</taxon>
        <taxon>Bacillati</taxon>
        <taxon>Actinomycetota</taxon>
        <taxon>Actinomycetes</taxon>
        <taxon>Micrococcales</taxon>
        <taxon>Micrococcaceae</taxon>
        <taxon>Arthrobacter</taxon>
    </lineage>
</organism>
<name>A0A931CRN3_9MICC</name>
<dbReference type="InterPro" id="IPR002698">
    <property type="entry name" value="FTHF_cligase"/>
</dbReference>
<dbReference type="PIRSF" id="PIRSF006806">
    <property type="entry name" value="FTHF_cligase"/>
    <property type="match status" value="1"/>
</dbReference>
<evidence type="ECO:0000313" key="6">
    <source>
        <dbReference type="EMBL" id="MBG0741330.1"/>
    </source>
</evidence>
<dbReference type="InterPro" id="IPR037171">
    <property type="entry name" value="NagB/RpiA_transferase-like"/>
</dbReference>
<accession>A0A931CRN3</accession>
<dbReference type="PANTHER" id="PTHR23407:SF1">
    <property type="entry name" value="5-FORMYLTETRAHYDROFOLATE CYCLO-LIGASE"/>
    <property type="match status" value="1"/>
</dbReference>
<feature type="binding site" evidence="4">
    <location>
        <begin position="4"/>
        <end position="8"/>
    </location>
    <ligand>
        <name>ATP</name>
        <dbReference type="ChEBI" id="CHEBI:30616"/>
    </ligand>
</feature>
<feature type="binding site" evidence="4">
    <location>
        <position position="66"/>
    </location>
    <ligand>
        <name>substrate</name>
    </ligand>
</feature>
<evidence type="ECO:0000256" key="1">
    <source>
        <dbReference type="ARBA" id="ARBA00010638"/>
    </source>
</evidence>
<feature type="binding site" evidence="4">
    <location>
        <position position="71"/>
    </location>
    <ligand>
        <name>substrate</name>
    </ligand>
</feature>
<keyword evidence="3 4" id="KW-0067">ATP-binding</keyword>
<comment type="catalytic activity">
    <reaction evidence="5">
        <text>(6S)-5-formyl-5,6,7,8-tetrahydrofolate + ATP = (6R)-5,10-methenyltetrahydrofolate + ADP + phosphate</text>
        <dbReference type="Rhea" id="RHEA:10488"/>
        <dbReference type="ChEBI" id="CHEBI:30616"/>
        <dbReference type="ChEBI" id="CHEBI:43474"/>
        <dbReference type="ChEBI" id="CHEBI:57455"/>
        <dbReference type="ChEBI" id="CHEBI:57457"/>
        <dbReference type="ChEBI" id="CHEBI:456216"/>
        <dbReference type="EC" id="6.3.3.2"/>
    </reaction>
</comment>
<dbReference type="SUPFAM" id="SSF100950">
    <property type="entry name" value="NagB/RpiA/CoA transferase-like"/>
    <property type="match status" value="1"/>
</dbReference>
<dbReference type="EC" id="6.3.3.2" evidence="5"/>
<keyword evidence="7" id="KW-1185">Reference proteome</keyword>
<dbReference type="InterPro" id="IPR024185">
    <property type="entry name" value="FTHF_cligase-like_sf"/>
</dbReference>
<dbReference type="NCBIfam" id="TIGR02727">
    <property type="entry name" value="MTHFS_bact"/>
    <property type="match status" value="1"/>
</dbReference>
<keyword evidence="6" id="KW-0436">Ligase</keyword>
<keyword evidence="5" id="KW-0479">Metal-binding</keyword>